<feature type="compositionally biased region" description="Basic and acidic residues" evidence="1">
    <location>
        <begin position="106"/>
        <end position="128"/>
    </location>
</feature>
<dbReference type="PANTHER" id="PTHR38936">
    <property type="entry name" value="TITIN-LIKE ISOFORM X2"/>
    <property type="match status" value="1"/>
</dbReference>
<sequence length="290" mass="32305">MGKRRKTAAVNGSAMAGEEKSSDASIVITSSASKSHLNTDNPSIVEPTNVENNVLPTSNGSEVNQKKARFENELVRRSGRLKSMVSNRSRGVMKPTVEFVNLTENGNEKEKRKGKGKEEATRTRKADELPVVSESELRVETQVDEQVSPRLDGKELSLDEKINYLVRMVDEFKPKVFGKTDENPSPDLNYKSLYIQTQKKYEALMEDHYEVVRRLEFARGQIAAYEKMKDGMSGASREVILVSDLEKLTGGGGANVHQMAQNRMPCPSVTAVADEKPKEKKSNNKKKKAN</sequence>
<protein>
    <submittedName>
        <fullName evidence="2">Uncharacterized protein</fullName>
    </submittedName>
</protein>
<evidence type="ECO:0000313" key="2">
    <source>
        <dbReference type="EMBL" id="KAL3626095.1"/>
    </source>
</evidence>
<feature type="region of interest" description="Disordered" evidence="1">
    <location>
        <begin position="1"/>
        <end position="64"/>
    </location>
</feature>
<comment type="caution">
    <text evidence="2">The sequence shown here is derived from an EMBL/GenBank/DDBJ whole genome shotgun (WGS) entry which is preliminary data.</text>
</comment>
<feature type="compositionally biased region" description="Polar residues" evidence="1">
    <location>
        <begin position="49"/>
        <end position="63"/>
    </location>
</feature>
<feature type="compositionally biased region" description="Basic and acidic residues" evidence="1">
    <location>
        <begin position="273"/>
        <end position="282"/>
    </location>
</feature>
<feature type="region of interest" description="Disordered" evidence="1">
    <location>
        <begin position="267"/>
        <end position="290"/>
    </location>
</feature>
<dbReference type="Proteomes" id="UP001632038">
    <property type="component" value="Unassembled WGS sequence"/>
</dbReference>
<name>A0ABD3CBB6_9LAMI</name>
<feature type="compositionally biased region" description="Polar residues" evidence="1">
    <location>
        <begin position="23"/>
        <end position="42"/>
    </location>
</feature>
<proteinExistence type="predicted"/>
<keyword evidence="3" id="KW-1185">Reference proteome</keyword>
<dbReference type="AlphaFoldDB" id="A0ABD3CBB6"/>
<accession>A0ABD3CBB6</accession>
<dbReference type="PANTHER" id="PTHR38936:SF1">
    <property type="entry name" value="DUF641 DOMAIN-CONTAINING PROTEIN"/>
    <property type="match status" value="1"/>
</dbReference>
<gene>
    <name evidence="2" type="ORF">CASFOL_029644</name>
</gene>
<organism evidence="2 3">
    <name type="scientific">Castilleja foliolosa</name>
    <dbReference type="NCBI Taxonomy" id="1961234"/>
    <lineage>
        <taxon>Eukaryota</taxon>
        <taxon>Viridiplantae</taxon>
        <taxon>Streptophyta</taxon>
        <taxon>Embryophyta</taxon>
        <taxon>Tracheophyta</taxon>
        <taxon>Spermatophyta</taxon>
        <taxon>Magnoliopsida</taxon>
        <taxon>eudicotyledons</taxon>
        <taxon>Gunneridae</taxon>
        <taxon>Pentapetalae</taxon>
        <taxon>asterids</taxon>
        <taxon>lamiids</taxon>
        <taxon>Lamiales</taxon>
        <taxon>Orobanchaceae</taxon>
        <taxon>Pedicularideae</taxon>
        <taxon>Castillejinae</taxon>
        <taxon>Castilleja</taxon>
    </lineage>
</organism>
<dbReference type="EMBL" id="JAVIJP010000047">
    <property type="protein sequence ID" value="KAL3626095.1"/>
    <property type="molecule type" value="Genomic_DNA"/>
</dbReference>
<evidence type="ECO:0000256" key="1">
    <source>
        <dbReference type="SAM" id="MobiDB-lite"/>
    </source>
</evidence>
<evidence type="ECO:0000313" key="3">
    <source>
        <dbReference type="Proteomes" id="UP001632038"/>
    </source>
</evidence>
<feature type="region of interest" description="Disordered" evidence="1">
    <location>
        <begin position="102"/>
        <end position="128"/>
    </location>
</feature>
<reference evidence="3" key="1">
    <citation type="journal article" date="2024" name="IScience">
        <title>Strigolactones Initiate the Formation of Haustorium-like Structures in Castilleja.</title>
        <authorList>
            <person name="Buerger M."/>
            <person name="Peterson D."/>
            <person name="Chory J."/>
        </authorList>
    </citation>
    <scope>NUCLEOTIDE SEQUENCE [LARGE SCALE GENOMIC DNA]</scope>
</reference>